<sequence length="80" mass="8866">MQIQAANVKVDSEASSTGGTDAQAHFVDRKDDLHSWLTQFERSAAMSQWASREVNEFTECSPNWTSSRLLRSTFTGPSLG</sequence>
<protein>
    <submittedName>
        <fullName evidence="2">Uncharacterized protein</fullName>
    </submittedName>
</protein>
<comment type="caution">
    <text evidence="2">The sequence shown here is derived from an EMBL/GenBank/DDBJ whole genome shotgun (WGS) entry which is preliminary data.</text>
</comment>
<feature type="region of interest" description="Disordered" evidence="1">
    <location>
        <begin position="1"/>
        <end position="23"/>
    </location>
</feature>
<dbReference type="EMBL" id="BLXT01001037">
    <property type="protein sequence ID" value="GFN82714.1"/>
    <property type="molecule type" value="Genomic_DNA"/>
</dbReference>
<proteinExistence type="predicted"/>
<dbReference type="AlphaFoldDB" id="A0AAV3YI02"/>
<evidence type="ECO:0000313" key="3">
    <source>
        <dbReference type="Proteomes" id="UP000735302"/>
    </source>
</evidence>
<name>A0AAV3YI02_9GAST</name>
<gene>
    <name evidence="2" type="ORF">PoB_000922000</name>
</gene>
<dbReference type="Proteomes" id="UP000735302">
    <property type="component" value="Unassembled WGS sequence"/>
</dbReference>
<accession>A0AAV3YI02</accession>
<evidence type="ECO:0000313" key="2">
    <source>
        <dbReference type="EMBL" id="GFN82714.1"/>
    </source>
</evidence>
<evidence type="ECO:0000256" key="1">
    <source>
        <dbReference type="SAM" id="MobiDB-lite"/>
    </source>
</evidence>
<reference evidence="2 3" key="1">
    <citation type="journal article" date="2021" name="Elife">
        <title>Chloroplast acquisition without the gene transfer in kleptoplastic sea slugs, Plakobranchus ocellatus.</title>
        <authorList>
            <person name="Maeda T."/>
            <person name="Takahashi S."/>
            <person name="Yoshida T."/>
            <person name="Shimamura S."/>
            <person name="Takaki Y."/>
            <person name="Nagai Y."/>
            <person name="Toyoda A."/>
            <person name="Suzuki Y."/>
            <person name="Arimoto A."/>
            <person name="Ishii H."/>
            <person name="Satoh N."/>
            <person name="Nishiyama T."/>
            <person name="Hasebe M."/>
            <person name="Maruyama T."/>
            <person name="Minagawa J."/>
            <person name="Obokata J."/>
            <person name="Shigenobu S."/>
        </authorList>
    </citation>
    <scope>NUCLEOTIDE SEQUENCE [LARGE SCALE GENOMIC DNA]</scope>
</reference>
<keyword evidence="3" id="KW-1185">Reference proteome</keyword>
<organism evidence="2 3">
    <name type="scientific">Plakobranchus ocellatus</name>
    <dbReference type="NCBI Taxonomy" id="259542"/>
    <lineage>
        <taxon>Eukaryota</taxon>
        <taxon>Metazoa</taxon>
        <taxon>Spiralia</taxon>
        <taxon>Lophotrochozoa</taxon>
        <taxon>Mollusca</taxon>
        <taxon>Gastropoda</taxon>
        <taxon>Heterobranchia</taxon>
        <taxon>Euthyneura</taxon>
        <taxon>Panpulmonata</taxon>
        <taxon>Sacoglossa</taxon>
        <taxon>Placobranchoidea</taxon>
        <taxon>Plakobranchidae</taxon>
        <taxon>Plakobranchus</taxon>
    </lineage>
</organism>